<dbReference type="InterPro" id="IPR036366">
    <property type="entry name" value="PGBDSf"/>
</dbReference>
<feature type="chain" id="PRO_5035907006" evidence="8">
    <location>
        <begin position="29"/>
        <end position="541"/>
    </location>
</feature>
<dbReference type="Pfam" id="PF20142">
    <property type="entry name" value="Scaffold"/>
    <property type="match status" value="1"/>
</dbReference>
<dbReference type="SUPFAM" id="SSF47090">
    <property type="entry name" value="PGBD-like"/>
    <property type="match status" value="1"/>
</dbReference>
<dbReference type="Pfam" id="PF01471">
    <property type="entry name" value="PG_binding_1"/>
    <property type="match status" value="1"/>
</dbReference>
<dbReference type="EMBL" id="BOPV01000001">
    <property type="protein sequence ID" value="GIL38661.1"/>
    <property type="molecule type" value="Genomic_DNA"/>
</dbReference>
<dbReference type="CDD" id="cd16913">
    <property type="entry name" value="YkuD_like"/>
    <property type="match status" value="1"/>
</dbReference>
<feature type="domain" description="L,D-TPase catalytic" evidence="9">
    <location>
        <begin position="299"/>
        <end position="486"/>
    </location>
</feature>
<dbReference type="Gene3D" id="2.40.440.10">
    <property type="entry name" value="L,D-transpeptidase catalytic domain-like"/>
    <property type="match status" value="1"/>
</dbReference>
<organism evidence="10 11">
    <name type="scientific">Roseiterribacter gracilis</name>
    <dbReference type="NCBI Taxonomy" id="2812848"/>
    <lineage>
        <taxon>Bacteria</taxon>
        <taxon>Pseudomonadati</taxon>
        <taxon>Pseudomonadota</taxon>
        <taxon>Alphaproteobacteria</taxon>
        <taxon>Rhodospirillales</taxon>
        <taxon>Roseiterribacteraceae</taxon>
        <taxon>Roseiterribacter</taxon>
    </lineage>
</organism>
<gene>
    <name evidence="10" type="ORF">TMPK1_08980</name>
</gene>
<dbReference type="GO" id="GO:0009252">
    <property type="term" value="P:peptidoglycan biosynthetic process"/>
    <property type="evidence" value="ECO:0007669"/>
    <property type="project" value="UniProtKB-KW"/>
</dbReference>
<evidence type="ECO:0000256" key="6">
    <source>
        <dbReference type="ARBA" id="ARBA00023316"/>
    </source>
</evidence>
<evidence type="ECO:0000259" key="9">
    <source>
        <dbReference type="PROSITE" id="PS52029"/>
    </source>
</evidence>
<keyword evidence="3" id="KW-0808">Transferase</keyword>
<protein>
    <submittedName>
        <fullName evidence="10">Peptidoglycan-binding protein</fullName>
    </submittedName>
</protein>
<feature type="signal peptide" evidence="8">
    <location>
        <begin position="1"/>
        <end position="28"/>
    </location>
</feature>
<dbReference type="GO" id="GO:0016740">
    <property type="term" value="F:transferase activity"/>
    <property type="evidence" value="ECO:0007669"/>
    <property type="project" value="UniProtKB-KW"/>
</dbReference>
<dbReference type="InterPro" id="IPR045380">
    <property type="entry name" value="LD_TPept_scaffold_dom"/>
</dbReference>
<name>A0A8S8X9X6_9PROT</name>
<evidence type="ECO:0000313" key="10">
    <source>
        <dbReference type="EMBL" id="GIL38661.1"/>
    </source>
</evidence>
<evidence type="ECO:0000256" key="4">
    <source>
        <dbReference type="ARBA" id="ARBA00022960"/>
    </source>
</evidence>
<sequence>MRFASLLRPVAVWLVLVGVLAWVQPAQAAADLQRRAATAEDAATLDRFYAPRGWEPAWIEATGPNEWGQAALNAIAQSDADGLDPQRYHTAEIMLRAKGDATARLDADLLLTRALLRYTNDLRFGQVAPGAIDERGPDVEVGDPVPLLAGVRMAPRDQAAAAFASLAPQTAEYRALKRALGIYRTITKTTASWPQVPSITGPTALKPGQHDAVAVPALRERMIAGGWHANGQVIAEPDLYDDALAEAVMDFQQKHGIDADGAIGKNTRAALNATPADRAKQIAVNLERARWLGPELKGRHVLVNIGSFWLTAIEDGKTVLQMPVVVGAAYRQTPTFSSKITALVVNPRWTVPRTIAVKDILPKVRQDPGYMQVRGLEVYDGRETGGGPIDPYEIDWKRASILRYRLVHPPGPKNPLGRFKFVIPNTDDIYLHDTPETAKFQRDLRFFSSGCVRVGDARALASFVLPTVQPNKIDEALNLGSTVTISAAHPVPVHLIYRTAWLDETGNLVLGQDFYGRDSRLLQAVERPRAPVRARTAAIGN</sequence>
<dbReference type="InterPro" id="IPR052905">
    <property type="entry name" value="LD-transpeptidase_YkuD-like"/>
</dbReference>
<dbReference type="PANTHER" id="PTHR41533">
    <property type="entry name" value="L,D-TRANSPEPTIDASE HI_1667-RELATED"/>
    <property type="match status" value="1"/>
</dbReference>
<evidence type="ECO:0000256" key="1">
    <source>
        <dbReference type="ARBA" id="ARBA00004752"/>
    </source>
</evidence>
<reference evidence="10" key="1">
    <citation type="submission" date="2021-02" db="EMBL/GenBank/DDBJ databases">
        <title>Genome sequence of Rhodospirillales sp. strain TMPK1 isolated from soil.</title>
        <authorList>
            <person name="Nakai R."/>
            <person name="Kusada H."/>
            <person name="Tamaki H."/>
        </authorList>
    </citation>
    <scope>NUCLEOTIDE SEQUENCE</scope>
    <source>
        <strain evidence="10">TMPK1</strain>
    </source>
</reference>
<dbReference type="Proteomes" id="UP000681075">
    <property type="component" value="Unassembled WGS sequence"/>
</dbReference>
<evidence type="ECO:0000256" key="8">
    <source>
        <dbReference type="SAM" id="SignalP"/>
    </source>
</evidence>
<dbReference type="InterPro" id="IPR002477">
    <property type="entry name" value="Peptidoglycan-bd-like"/>
</dbReference>
<evidence type="ECO:0000256" key="5">
    <source>
        <dbReference type="ARBA" id="ARBA00022984"/>
    </source>
</evidence>
<feature type="active site" description="Proton donor/acceptor" evidence="7">
    <location>
        <position position="432"/>
    </location>
</feature>
<evidence type="ECO:0000256" key="2">
    <source>
        <dbReference type="ARBA" id="ARBA00005992"/>
    </source>
</evidence>
<dbReference type="InterPro" id="IPR038063">
    <property type="entry name" value="Transpep_catalytic_dom"/>
</dbReference>
<dbReference type="PROSITE" id="PS52029">
    <property type="entry name" value="LD_TPASE"/>
    <property type="match status" value="1"/>
</dbReference>
<dbReference type="GO" id="GO:0071555">
    <property type="term" value="P:cell wall organization"/>
    <property type="evidence" value="ECO:0007669"/>
    <property type="project" value="UniProtKB-UniRule"/>
</dbReference>
<dbReference type="AlphaFoldDB" id="A0A8S8X9X6"/>
<evidence type="ECO:0000256" key="3">
    <source>
        <dbReference type="ARBA" id="ARBA00022679"/>
    </source>
</evidence>
<proteinExistence type="inferred from homology"/>
<keyword evidence="5 7" id="KW-0573">Peptidoglycan synthesis</keyword>
<evidence type="ECO:0000256" key="7">
    <source>
        <dbReference type="PROSITE-ProRule" id="PRU01373"/>
    </source>
</evidence>
<dbReference type="PANTHER" id="PTHR41533:SF2">
    <property type="entry name" value="BLR7131 PROTEIN"/>
    <property type="match status" value="1"/>
</dbReference>
<dbReference type="RefSeq" id="WP_420241712.1">
    <property type="nucleotide sequence ID" value="NZ_BOPV01000001.1"/>
</dbReference>
<dbReference type="InterPro" id="IPR036365">
    <property type="entry name" value="PGBD-like_sf"/>
</dbReference>
<dbReference type="InterPro" id="IPR005490">
    <property type="entry name" value="LD_TPept_cat_dom"/>
</dbReference>
<keyword evidence="8" id="KW-0732">Signal</keyword>
<comment type="similarity">
    <text evidence="2">Belongs to the YkuD family.</text>
</comment>
<dbReference type="Gene3D" id="1.10.101.10">
    <property type="entry name" value="PGBD-like superfamily/PGBD"/>
    <property type="match status" value="1"/>
</dbReference>
<keyword evidence="4 7" id="KW-0133">Cell shape</keyword>
<keyword evidence="11" id="KW-1185">Reference proteome</keyword>
<comment type="caution">
    <text evidence="10">The sequence shown here is derived from an EMBL/GenBank/DDBJ whole genome shotgun (WGS) entry which is preliminary data.</text>
</comment>
<evidence type="ECO:0000313" key="11">
    <source>
        <dbReference type="Proteomes" id="UP000681075"/>
    </source>
</evidence>
<comment type="pathway">
    <text evidence="1 7">Cell wall biogenesis; peptidoglycan biosynthesis.</text>
</comment>
<accession>A0A8S8X9X6</accession>
<dbReference type="SUPFAM" id="SSF141523">
    <property type="entry name" value="L,D-transpeptidase catalytic domain-like"/>
    <property type="match status" value="1"/>
</dbReference>
<dbReference type="GO" id="GO:0004180">
    <property type="term" value="F:carboxypeptidase activity"/>
    <property type="evidence" value="ECO:0007669"/>
    <property type="project" value="UniProtKB-ARBA"/>
</dbReference>
<dbReference type="GO" id="GO:0008360">
    <property type="term" value="P:regulation of cell shape"/>
    <property type="evidence" value="ECO:0007669"/>
    <property type="project" value="UniProtKB-UniRule"/>
</dbReference>
<keyword evidence="6 7" id="KW-0961">Cell wall biogenesis/degradation</keyword>
<feature type="active site" description="Nucleophile" evidence="7">
    <location>
        <position position="451"/>
    </location>
</feature>
<dbReference type="Pfam" id="PF03734">
    <property type="entry name" value="YkuD"/>
    <property type="match status" value="1"/>
</dbReference>